<dbReference type="EMBL" id="JBHSKG010000008">
    <property type="protein sequence ID" value="MFC5139901.1"/>
    <property type="molecule type" value="Genomic_DNA"/>
</dbReference>
<gene>
    <name evidence="2" type="ORF">ACFPK1_16800</name>
</gene>
<feature type="domain" description="Cupin type-2" evidence="1">
    <location>
        <begin position="26"/>
        <end position="90"/>
    </location>
</feature>
<reference evidence="3" key="1">
    <citation type="journal article" date="2019" name="Int. J. Syst. Evol. Microbiol.">
        <title>The Global Catalogue of Microorganisms (GCM) 10K type strain sequencing project: providing services to taxonomists for standard genome sequencing and annotation.</title>
        <authorList>
            <consortium name="The Broad Institute Genomics Platform"/>
            <consortium name="The Broad Institute Genome Sequencing Center for Infectious Disease"/>
            <person name="Wu L."/>
            <person name="Ma J."/>
        </authorList>
    </citation>
    <scope>NUCLEOTIDE SEQUENCE [LARGE SCALE GENOMIC DNA]</scope>
    <source>
        <strain evidence="3">XZYJ18</strain>
    </source>
</reference>
<dbReference type="InterPro" id="IPR014710">
    <property type="entry name" value="RmlC-like_jellyroll"/>
</dbReference>
<dbReference type="InterPro" id="IPR011051">
    <property type="entry name" value="RmlC_Cupin_sf"/>
</dbReference>
<keyword evidence="3" id="KW-1185">Reference proteome</keyword>
<dbReference type="SUPFAM" id="SSF51182">
    <property type="entry name" value="RmlC-like cupins"/>
    <property type="match status" value="1"/>
</dbReference>
<dbReference type="InterPro" id="IPR053146">
    <property type="entry name" value="QDO-like"/>
</dbReference>
<evidence type="ECO:0000313" key="2">
    <source>
        <dbReference type="EMBL" id="MFC5139901.1"/>
    </source>
</evidence>
<dbReference type="RefSeq" id="WP_378022081.1">
    <property type="nucleotide sequence ID" value="NZ_JBHSKG010000008.1"/>
</dbReference>
<evidence type="ECO:0000313" key="3">
    <source>
        <dbReference type="Proteomes" id="UP001596175"/>
    </source>
</evidence>
<dbReference type="Gene3D" id="2.60.120.10">
    <property type="entry name" value="Jelly Rolls"/>
    <property type="match status" value="1"/>
</dbReference>
<dbReference type="PANTHER" id="PTHR36440">
    <property type="entry name" value="PUTATIVE (AFU_ORTHOLOGUE AFUA_8G07350)-RELATED"/>
    <property type="match status" value="1"/>
</dbReference>
<dbReference type="InterPro" id="IPR013096">
    <property type="entry name" value="Cupin_2"/>
</dbReference>
<proteinExistence type="predicted"/>
<organism evidence="2 3">
    <name type="scientific">Actinomycetospora rhizophila</name>
    <dbReference type="NCBI Taxonomy" id="1416876"/>
    <lineage>
        <taxon>Bacteria</taxon>
        <taxon>Bacillati</taxon>
        <taxon>Actinomycetota</taxon>
        <taxon>Actinomycetes</taxon>
        <taxon>Pseudonocardiales</taxon>
        <taxon>Pseudonocardiaceae</taxon>
        <taxon>Actinomycetospora</taxon>
    </lineage>
</organism>
<protein>
    <submittedName>
        <fullName evidence="2">Cupin domain-containing protein</fullName>
    </submittedName>
</protein>
<sequence>MTTLEFPDGQVLTIESSAPDFAFTALLPPHHAGPPTHRHRHEWEHFTVASGRLVVRVGRERRLLVPGESVAVPPGTTHAFANPFAEPVRLRTVESPAGPLQAQLRALASSPDRPPLRELARINAEHDWSFTVAGLPDAPQRALWWLLAQLGRGGRR</sequence>
<dbReference type="Proteomes" id="UP001596175">
    <property type="component" value="Unassembled WGS sequence"/>
</dbReference>
<comment type="caution">
    <text evidence="2">The sequence shown here is derived from an EMBL/GenBank/DDBJ whole genome shotgun (WGS) entry which is preliminary data.</text>
</comment>
<dbReference type="PANTHER" id="PTHR36440:SF1">
    <property type="entry name" value="PUTATIVE (AFU_ORTHOLOGUE AFUA_8G07350)-RELATED"/>
    <property type="match status" value="1"/>
</dbReference>
<evidence type="ECO:0000259" key="1">
    <source>
        <dbReference type="Pfam" id="PF07883"/>
    </source>
</evidence>
<dbReference type="Pfam" id="PF07883">
    <property type="entry name" value="Cupin_2"/>
    <property type="match status" value="1"/>
</dbReference>
<accession>A0ABV9ZE91</accession>
<name>A0ABV9ZE91_9PSEU</name>